<keyword evidence="4" id="KW-1185">Reference proteome</keyword>
<dbReference type="Pfam" id="PF19291">
    <property type="entry name" value="TREH_N"/>
    <property type="match status" value="1"/>
</dbReference>
<feature type="domain" description="GH15-like" evidence="1">
    <location>
        <begin position="220"/>
        <end position="583"/>
    </location>
</feature>
<protein>
    <submittedName>
        <fullName evidence="3">Glycoside hydrolase family 15 protein</fullName>
    </submittedName>
</protein>
<dbReference type="Proteomes" id="UP000289784">
    <property type="component" value="Unassembled WGS sequence"/>
</dbReference>
<evidence type="ECO:0000259" key="1">
    <source>
        <dbReference type="Pfam" id="PF00723"/>
    </source>
</evidence>
<keyword evidence="3" id="KW-0378">Hydrolase</keyword>
<dbReference type="SUPFAM" id="SSF48208">
    <property type="entry name" value="Six-hairpin glycosidases"/>
    <property type="match status" value="1"/>
</dbReference>
<organism evidence="3 4">
    <name type="scientific">Pseudoxanthomonas composti</name>
    <dbReference type="NCBI Taxonomy" id="2137479"/>
    <lineage>
        <taxon>Bacteria</taxon>
        <taxon>Pseudomonadati</taxon>
        <taxon>Pseudomonadota</taxon>
        <taxon>Gammaproteobacteria</taxon>
        <taxon>Lysobacterales</taxon>
        <taxon>Lysobacteraceae</taxon>
        <taxon>Pseudoxanthomonas</taxon>
    </lineage>
</organism>
<name>A0A4Q1JUL3_9GAMM</name>
<dbReference type="Gene3D" id="1.50.10.10">
    <property type="match status" value="1"/>
</dbReference>
<dbReference type="InterPro" id="IPR045582">
    <property type="entry name" value="Trehalase-like_N"/>
</dbReference>
<dbReference type="PANTHER" id="PTHR31616:SF0">
    <property type="entry name" value="GLUCAN 1,4-ALPHA-GLUCOSIDASE"/>
    <property type="match status" value="1"/>
</dbReference>
<dbReference type="EMBL" id="SAWZ01000005">
    <property type="protein sequence ID" value="RXR05324.1"/>
    <property type="molecule type" value="Genomic_DNA"/>
</dbReference>
<reference evidence="3 4" key="1">
    <citation type="submission" date="2019-01" db="EMBL/GenBank/DDBJ databases">
        <title>Pseudoxanthomonas composti sp. nov., isolated from compost.</title>
        <authorList>
            <person name="Yang G."/>
        </authorList>
    </citation>
    <scope>NUCLEOTIDE SEQUENCE [LARGE SCALE GENOMIC DNA]</scope>
    <source>
        <strain evidence="3 4">GSS15</strain>
    </source>
</reference>
<dbReference type="RefSeq" id="WP_129471328.1">
    <property type="nucleotide sequence ID" value="NZ_SAWZ01000005.1"/>
</dbReference>
<comment type="caution">
    <text evidence="3">The sequence shown here is derived from an EMBL/GenBank/DDBJ whole genome shotgun (WGS) entry which is preliminary data.</text>
</comment>
<dbReference type="InterPro" id="IPR011613">
    <property type="entry name" value="GH15-like"/>
</dbReference>
<proteinExistence type="predicted"/>
<dbReference type="GO" id="GO:0004553">
    <property type="term" value="F:hydrolase activity, hydrolyzing O-glycosyl compounds"/>
    <property type="evidence" value="ECO:0007669"/>
    <property type="project" value="TreeGrafter"/>
</dbReference>
<gene>
    <name evidence="3" type="ORF">EPA99_11325</name>
</gene>
<dbReference type="GO" id="GO:0005975">
    <property type="term" value="P:carbohydrate metabolic process"/>
    <property type="evidence" value="ECO:0007669"/>
    <property type="project" value="InterPro"/>
</dbReference>
<dbReference type="InterPro" id="IPR012341">
    <property type="entry name" value="6hp_glycosidase-like_sf"/>
</dbReference>
<evidence type="ECO:0000313" key="4">
    <source>
        <dbReference type="Proteomes" id="UP000289784"/>
    </source>
</evidence>
<dbReference type="AlphaFoldDB" id="A0A4Q1JUL3"/>
<dbReference type="InterPro" id="IPR008928">
    <property type="entry name" value="6-hairpin_glycosidase_sf"/>
</dbReference>
<evidence type="ECO:0000259" key="2">
    <source>
        <dbReference type="Pfam" id="PF19291"/>
    </source>
</evidence>
<evidence type="ECO:0000313" key="3">
    <source>
        <dbReference type="EMBL" id="RXR05324.1"/>
    </source>
</evidence>
<feature type="domain" description="Trehalase-like N-terminal" evidence="2">
    <location>
        <begin position="3"/>
        <end position="152"/>
    </location>
</feature>
<dbReference type="OrthoDB" id="3902805at2"/>
<accession>A0A4Q1JUL3</accession>
<sequence>MPAHIEDYAMLGNCRSAALVCSNGSIDWLCLPRFDSDAVFAGLLGSSEHGRWLIGPTGQASSSRHYRDGSLVLETRFENEGGAVRVIDFMVASHDGQPHSHLVRRVEGLRGTMQLRTEIVLRFGYGKVTPWVTQVDGGLLAIAGPDQIVIRSQVPLRSHDFITDATFDIGQGQTVDFVLSHGPSHTQAPAPLDAAQALATTEDFWHDWSGHCMQAGKWSELVKRSLIVLKGLSYLPTGAIIAAPTASLPEQLGGERNWDYRYCWLRDGVFVLLALLNAGYLEEAAAFRNWVKRAVAGTPGELQALYGVGGERRLAEWDADWLPGYEGSRPVHIGNAAAKQFQLDVYGEVIGLMEFAERKGVPADDTIHDLERAFLDELEKRWQEPDEGIWEMRDGRAHFVHSKLMAWLAFDRAAENPSRAYSDAQRAHWRELADRVKAQILDQGVHADGYFVQSYGSQRLDAALLLIPMVGLLPPQDPRVVATVEAIERELTVDGLVLRYRTDDAAGDGLPPGEGTFLACSFWLVECLVMIGRHADAEALFERLCGLCNDVGLLAEEYDPRSGRMLGNFPQGYSHVALVNAAYRLADAGHHHHPSEEVQS</sequence>
<dbReference type="PANTHER" id="PTHR31616">
    <property type="entry name" value="TREHALASE"/>
    <property type="match status" value="1"/>
</dbReference>
<dbReference type="Pfam" id="PF00723">
    <property type="entry name" value="Glyco_hydro_15"/>
    <property type="match status" value="1"/>
</dbReference>